<evidence type="ECO:0000256" key="3">
    <source>
        <dbReference type="ARBA" id="ARBA00022692"/>
    </source>
</evidence>
<dbReference type="RefSeq" id="XP_001792385.1">
    <property type="nucleotide sequence ID" value="XM_001792333.1"/>
</dbReference>
<dbReference type="InParanoid" id="Q0V2L0"/>
<dbReference type="Proteomes" id="UP000001055">
    <property type="component" value="Unassembled WGS sequence"/>
</dbReference>
<evidence type="ECO:0000256" key="4">
    <source>
        <dbReference type="ARBA" id="ARBA00022989"/>
    </source>
</evidence>
<protein>
    <submittedName>
        <fullName evidence="8">Uncharacterized protein</fullName>
    </submittedName>
</protein>
<dbReference type="HOGENOM" id="CLU_025025_0_1_1"/>
<dbReference type="InterPro" id="IPR005045">
    <property type="entry name" value="CDC50/LEM3_fam"/>
</dbReference>
<comment type="subcellular location">
    <subcellularLocation>
        <location evidence="1">Membrane</location>
        <topology evidence="1">Multi-pass membrane protein</topology>
    </subcellularLocation>
</comment>
<sequence length="458" mass="51536">MSQTQQVEHTDSISSQDPAREDTKKTKSRRPPTRDRPILTPKTVLPLFFIVGIIFAPIGGLLLYASAKVSILDQEVQEISIDYTDCVANAPNTTANFEIGESLAEIPSQHVSATFNTKMKEQPRWGRARDNYTWPMSGVSRETDVCILSIAIPNDIKPPILFYYRLTNFYQNHRRYVKSVDIDQLKGKAKSAADINSGDCTPLNTNEDNKPYYPCGLIANSMFNDTFDNFSISNLPNAPADGKQQFFNFTAHGTSWSHEADLYGKTAYKADEVVPPPFWKDQWPEDGYNSTGLPDLHTWEQFQVWMRTAGLPTFSKLAQRSVDDTVMRAATYRLKIYNHFQVEKYSGTKSILISTRTVMGGKNPFLGIAYLVVGGLCLLLGVVFLATHLIKPRSAHCNPHSGTFVANFLLENLATTPTLRGITISLVQPLLLVVQAAHSRIWQYIRAKRALFFVHYIR</sequence>
<evidence type="ECO:0000256" key="6">
    <source>
        <dbReference type="SAM" id="MobiDB-lite"/>
    </source>
</evidence>
<feature type="transmembrane region" description="Helical" evidence="7">
    <location>
        <begin position="44"/>
        <end position="65"/>
    </location>
</feature>
<keyword evidence="4 7" id="KW-1133">Transmembrane helix</keyword>
<dbReference type="KEGG" id="pno:SNOG_01754"/>
<dbReference type="eggNOG" id="KOG2952">
    <property type="taxonomic scope" value="Eukaryota"/>
</dbReference>
<dbReference type="GO" id="GO:0045332">
    <property type="term" value="P:phospholipid translocation"/>
    <property type="evidence" value="ECO:0000318"/>
    <property type="project" value="GO_Central"/>
</dbReference>
<dbReference type="EMBL" id="CH445326">
    <property type="protein sequence ID" value="EAT91403.2"/>
    <property type="molecule type" value="Genomic_DNA"/>
</dbReference>
<dbReference type="FunCoup" id="Q0V2L0">
    <property type="interactions" value="475"/>
</dbReference>
<dbReference type="GeneID" id="5969230"/>
<evidence type="ECO:0000256" key="7">
    <source>
        <dbReference type="SAM" id="Phobius"/>
    </source>
</evidence>
<proteinExistence type="inferred from homology"/>
<dbReference type="Pfam" id="PF03381">
    <property type="entry name" value="CDC50"/>
    <property type="match status" value="1"/>
</dbReference>
<keyword evidence="5 7" id="KW-0472">Membrane</keyword>
<reference evidence="9" key="1">
    <citation type="journal article" date="2007" name="Plant Cell">
        <title>Dothideomycete-plant interactions illuminated by genome sequencing and EST analysis of the wheat pathogen Stagonospora nodorum.</title>
        <authorList>
            <person name="Hane J.K."/>
            <person name="Lowe R.G."/>
            <person name="Solomon P.S."/>
            <person name="Tan K.C."/>
            <person name="Schoch C.L."/>
            <person name="Spatafora J.W."/>
            <person name="Crous P.W."/>
            <person name="Kodira C."/>
            <person name="Birren B.W."/>
            <person name="Galagan J.E."/>
            <person name="Torriani S.F."/>
            <person name="McDonald B.A."/>
            <person name="Oliver R.P."/>
        </authorList>
    </citation>
    <scope>NUCLEOTIDE SEQUENCE [LARGE SCALE GENOMIC DNA]</scope>
    <source>
        <strain evidence="9">SN15 / ATCC MYA-4574 / FGSC 10173</strain>
    </source>
</reference>
<evidence type="ECO:0000256" key="1">
    <source>
        <dbReference type="ARBA" id="ARBA00004141"/>
    </source>
</evidence>
<evidence type="ECO:0000313" key="8">
    <source>
        <dbReference type="EMBL" id="EAT91403.2"/>
    </source>
</evidence>
<name>Q0V2L0_PHANO</name>
<feature type="transmembrane region" description="Helical" evidence="7">
    <location>
        <begin position="365"/>
        <end position="386"/>
    </location>
</feature>
<accession>Q0V2L0</accession>
<feature type="region of interest" description="Disordered" evidence="6">
    <location>
        <begin position="1"/>
        <end position="37"/>
    </location>
</feature>
<evidence type="ECO:0000313" key="9">
    <source>
        <dbReference type="Proteomes" id="UP000001055"/>
    </source>
</evidence>
<organism evidence="8 9">
    <name type="scientific">Phaeosphaeria nodorum (strain SN15 / ATCC MYA-4574 / FGSC 10173)</name>
    <name type="common">Glume blotch fungus</name>
    <name type="synonym">Parastagonospora nodorum</name>
    <dbReference type="NCBI Taxonomy" id="321614"/>
    <lineage>
        <taxon>Eukaryota</taxon>
        <taxon>Fungi</taxon>
        <taxon>Dikarya</taxon>
        <taxon>Ascomycota</taxon>
        <taxon>Pezizomycotina</taxon>
        <taxon>Dothideomycetes</taxon>
        <taxon>Pleosporomycetidae</taxon>
        <taxon>Pleosporales</taxon>
        <taxon>Pleosporineae</taxon>
        <taxon>Phaeosphaeriaceae</taxon>
        <taxon>Parastagonospora</taxon>
    </lineage>
</organism>
<dbReference type="VEuPathDB" id="FungiDB:JI435_017540"/>
<dbReference type="AlphaFoldDB" id="Q0V2L0"/>
<dbReference type="GO" id="GO:0005886">
    <property type="term" value="C:plasma membrane"/>
    <property type="evidence" value="ECO:0000318"/>
    <property type="project" value="GO_Central"/>
</dbReference>
<dbReference type="GO" id="GO:0005794">
    <property type="term" value="C:Golgi apparatus"/>
    <property type="evidence" value="ECO:0000318"/>
    <property type="project" value="GO_Central"/>
</dbReference>
<dbReference type="GO" id="GO:0005783">
    <property type="term" value="C:endoplasmic reticulum"/>
    <property type="evidence" value="ECO:0000318"/>
    <property type="project" value="GO_Central"/>
</dbReference>
<dbReference type="GO" id="GO:0015247">
    <property type="term" value="F:aminophospholipid flippase activity"/>
    <property type="evidence" value="ECO:0000318"/>
    <property type="project" value="GO_Central"/>
</dbReference>
<gene>
    <name evidence="8" type="ORF">SNOG_01754</name>
</gene>
<keyword evidence="3 7" id="KW-0812">Transmembrane</keyword>
<dbReference type="STRING" id="321614.Q0V2L0"/>
<comment type="similarity">
    <text evidence="2">Belongs to the CDC50/LEM3 family.</text>
</comment>
<dbReference type="PANTHER" id="PTHR10926">
    <property type="entry name" value="CELL CYCLE CONTROL PROTEIN 50"/>
    <property type="match status" value="1"/>
</dbReference>
<evidence type="ECO:0000256" key="2">
    <source>
        <dbReference type="ARBA" id="ARBA00009457"/>
    </source>
</evidence>
<evidence type="ECO:0000256" key="5">
    <source>
        <dbReference type="ARBA" id="ARBA00023136"/>
    </source>
</evidence>
<dbReference type="PANTHER" id="PTHR10926:SF0">
    <property type="entry name" value="CDC50, ISOFORM A"/>
    <property type="match status" value="1"/>
</dbReference>
<feature type="compositionally biased region" description="Polar residues" evidence="6">
    <location>
        <begin position="1"/>
        <end position="17"/>
    </location>
</feature>